<keyword evidence="2" id="KW-1133">Transmembrane helix</keyword>
<feature type="compositionally biased region" description="Pro residues" evidence="1">
    <location>
        <begin position="1"/>
        <end position="31"/>
    </location>
</feature>
<evidence type="ECO:0008006" key="5">
    <source>
        <dbReference type="Google" id="ProtNLM"/>
    </source>
</evidence>
<proteinExistence type="predicted"/>
<keyword evidence="2" id="KW-0812">Transmembrane</keyword>
<organism evidence="3 4">
    <name type="scientific">Lipingzhangella halophila</name>
    <dbReference type="NCBI Taxonomy" id="1783352"/>
    <lineage>
        <taxon>Bacteria</taxon>
        <taxon>Bacillati</taxon>
        <taxon>Actinomycetota</taxon>
        <taxon>Actinomycetes</taxon>
        <taxon>Streptosporangiales</taxon>
        <taxon>Nocardiopsidaceae</taxon>
        <taxon>Lipingzhangella</taxon>
    </lineage>
</organism>
<dbReference type="Proteomes" id="UP000523007">
    <property type="component" value="Unassembled WGS sequence"/>
</dbReference>
<dbReference type="EMBL" id="JACHJT010000002">
    <property type="protein sequence ID" value="MBB4935013.1"/>
    <property type="molecule type" value="Genomic_DNA"/>
</dbReference>
<evidence type="ECO:0000256" key="1">
    <source>
        <dbReference type="SAM" id="MobiDB-lite"/>
    </source>
</evidence>
<evidence type="ECO:0000256" key="2">
    <source>
        <dbReference type="SAM" id="Phobius"/>
    </source>
</evidence>
<gene>
    <name evidence="3" type="ORF">F4561_005907</name>
</gene>
<feature type="region of interest" description="Disordered" evidence="1">
    <location>
        <begin position="1"/>
        <end position="78"/>
    </location>
</feature>
<protein>
    <recommendedName>
        <fullName evidence="5">DUF3558 domain-containing protein</fullName>
    </recommendedName>
</protein>
<keyword evidence="2" id="KW-0472">Membrane</keyword>
<accession>A0A7W7RN15</accession>
<keyword evidence="4" id="KW-1185">Reference proteome</keyword>
<reference evidence="3 4" key="1">
    <citation type="submission" date="2020-08" db="EMBL/GenBank/DDBJ databases">
        <title>Sequencing the genomes of 1000 actinobacteria strains.</title>
        <authorList>
            <person name="Klenk H.-P."/>
        </authorList>
    </citation>
    <scope>NUCLEOTIDE SEQUENCE [LARGE SCALE GENOMIC DNA]</scope>
    <source>
        <strain evidence="3 4">DSM 102030</strain>
    </source>
</reference>
<dbReference type="AlphaFoldDB" id="A0A7W7RN15"/>
<evidence type="ECO:0000313" key="4">
    <source>
        <dbReference type="Proteomes" id="UP000523007"/>
    </source>
</evidence>
<dbReference type="RefSeq" id="WP_184584807.1">
    <property type="nucleotide sequence ID" value="NZ_JACHJT010000002.1"/>
</dbReference>
<comment type="caution">
    <text evidence="3">The sequence shown here is derived from an EMBL/GenBank/DDBJ whole genome shotgun (WGS) entry which is preliminary data.</text>
</comment>
<sequence length="304" mass="31125">MASQPPTPPSGPDGSPAQPPEGDPPGGPSPAPSQQDPPSEERAQPSSPRSGDGTPLDGPHGEGPAGPPPSSESPRRNGALVAGIAGGAALLLVVAGAVAWSITRPGPAYAAMDECADYLPEELLAEYPELGDQATDLGTDSDGDKVVAEALRCGATSESGESPGAVLVLDVERFDPETRDGGYADVRDTIWDRNRQVDEQLGEDGRGEAVDLDDGQVGDVRMRENELGDGGRSALVTGTRRAGDDEEPAVPGGAFASVAFSDRNLLVSVRLIGGSEQEPEETLDAATGIAEAVDERVTESEATV</sequence>
<name>A0A7W7RN15_9ACTN</name>
<feature type="transmembrane region" description="Helical" evidence="2">
    <location>
        <begin position="79"/>
        <end position="102"/>
    </location>
</feature>
<feature type="region of interest" description="Disordered" evidence="1">
    <location>
        <begin position="204"/>
        <end position="249"/>
    </location>
</feature>
<evidence type="ECO:0000313" key="3">
    <source>
        <dbReference type="EMBL" id="MBB4935013.1"/>
    </source>
</evidence>